<dbReference type="InterPro" id="IPR012885">
    <property type="entry name" value="F-box_Sdz-33"/>
</dbReference>
<dbReference type="Pfam" id="PF07735">
    <property type="entry name" value="FBA_2"/>
    <property type="match status" value="1"/>
</dbReference>
<name>G0NPI2_CAEBE</name>
<evidence type="ECO:0000313" key="3">
    <source>
        <dbReference type="EMBL" id="EGT35200.1"/>
    </source>
</evidence>
<organism evidence="4">
    <name type="scientific">Caenorhabditis brenneri</name>
    <name type="common">Nematode worm</name>
    <dbReference type="NCBI Taxonomy" id="135651"/>
    <lineage>
        <taxon>Eukaryota</taxon>
        <taxon>Metazoa</taxon>
        <taxon>Ecdysozoa</taxon>
        <taxon>Nematoda</taxon>
        <taxon>Chromadorea</taxon>
        <taxon>Rhabditida</taxon>
        <taxon>Rhabditina</taxon>
        <taxon>Rhabditomorpha</taxon>
        <taxon>Rhabditoidea</taxon>
        <taxon>Rhabditidae</taxon>
        <taxon>Peloderinae</taxon>
        <taxon>Caenorhabditis</taxon>
    </lineage>
</organism>
<keyword evidence="4" id="KW-1185">Reference proteome</keyword>
<dbReference type="Proteomes" id="UP000008068">
    <property type="component" value="Unassembled WGS sequence"/>
</dbReference>
<gene>
    <name evidence="3" type="ORF">CAEBREN_25362</name>
</gene>
<dbReference type="PROSITE" id="PS50181">
    <property type="entry name" value="FBOX"/>
    <property type="match status" value="1"/>
</dbReference>
<evidence type="ECO:0000313" key="4">
    <source>
        <dbReference type="Proteomes" id="UP000008068"/>
    </source>
</evidence>
<dbReference type="InterPro" id="IPR001810">
    <property type="entry name" value="F-box_dom"/>
</dbReference>
<proteinExistence type="predicted"/>
<dbReference type="OrthoDB" id="361039at2759"/>
<evidence type="ECO:0000256" key="1">
    <source>
        <dbReference type="SAM" id="SignalP"/>
    </source>
</evidence>
<dbReference type="HOGENOM" id="CLU_048940_0_0_1"/>
<feature type="signal peptide" evidence="1">
    <location>
        <begin position="1"/>
        <end position="25"/>
    </location>
</feature>
<dbReference type="EMBL" id="GL379920">
    <property type="protein sequence ID" value="EGT35200.1"/>
    <property type="molecule type" value="Genomic_DNA"/>
</dbReference>
<accession>G0NPI2</accession>
<dbReference type="PANTHER" id="PTHR21503">
    <property type="entry name" value="F-BOX-CONTAINING HYPOTHETICAL PROTEIN C.ELEGANS"/>
    <property type="match status" value="1"/>
</dbReference>
<dbReference type="AlphaFoldDB" id="G0NPI2"/>
<reference evidence="4" key="1">
    <citation type="submission" date="2011-07" db="EMBL/GenBank/DDBJ databases">
        <authorList>
            <consortium name="Caenorhabditis brenneri Sequencing and Analysis Consortium"/>
            <person name="Wilson R.K."/>
        </authorList>
    </citation>
    <scope>NUCLEOTIDE SEQUENCE [LARGE SCALE GENOMIC DNA]</scope>
    <source>
        <strain evidence="4">PB2801</strain>
    </source>
</reference>
<feature type="domain" description="F-box" evidence="2">
    <location>
        <begin position="2"/>
        <end position="52"/>
    </location>
</feature>
<keyword evidence="1" id="KW-0732">Signal</keyword>
<protein>
    <recommendedName>
        <fullName evidence="2">F-box domain-containing protein</fullName>
    </recommendedName>
</protein>
<evidence type="ECO:0000259" key="2">
    <source>
        <dbReference type="PROSITE" id="PS50181"/>
    </source>
</evidence>
<sequence length="359" mass="41738">MGFPILKIPFVALKVLLDHLTIVELVTVSLLSKRADWFLKACGKKNVSFFNLPNSEIRNLSDFEKLELFLLESRRQRQLPEWRFKLFCSVSSDRHIKIGCTHFCIEIYIETLYDMRKFAGIRKSLKIGDSLIPVVVTRGYVGVERIRAFAKSNTDGMIVFIDYFKKRFNFSIEKLELAERNAESIKTVVNYLNSTQAVVRNVECYPPLSEKDFILILRNVSATEKFSSYLKLSWNFKFKETIRAKNIEIRLGHWFTIENLLMSNESEVIHVSGSDYTKKELRWFLKKWREGKLPKLKEVILATKVSCWDALEGCERWEGACRKCDGWPGSVVIIKGHGDSHGCFHASDRNSYRMLIHDN</sequence>
<feature type="chain" id="PRO_5003405504" description="F-box domain-containing protein" evidence="1">
    <location>
        <begin position="26"/>
        <end position="359"/>
    </location>
</feature>
<dbReference type="InParanoid" id="G0NPI2"/>